<dbReference type="EMBL" id="MGEH01000032">
    <property type="protein sequence ID" value="OGL78374.1"/>
    <property type="molecule type" value="Genomic_DNA"/>
</dbReference>
<feature type="transmembrane region" description="Helical" evidence="5">
    <location>
        <begin position="169"/>
        <end position="195"/>
    </location>
</feature>
<feature type="transmembrane region" description="Helical" evidence="5">
    <location>
        <begin position="271"/>
        <end position="288"/>
    </location>
</feature>
<evidence type="ECO:0000256" key="4">
    <source>
        <dbReference type="ARBA" id="ARBA00023136"/>
    </source>
</evidence>
<dbReference type="AlphaFoldDB" id="A0A1F7UKV8"/>
<dbReference type="GO" id="GO:0006874">
    <property type="term" value="P:intracellular calcium ion homeostasis"/>
    <property type="evidence" value="ECO:0007669"/>
    <property type="project" value="TreeGrafter"/>
</dbReference>
<evidence type="ECO:0000256" key="1">
    <source>
        <dbReference type="ARBA" id="ARBA00004141"/>
    </source>
</evidence>
<accession>A0A1F7UKV8</accession>
<dbReference type="Proteomes" id="UP000176603">
    <property type="component" value="Unassembled WGS sequence"/>
</dbReference>
<feature type="transmembrane region" description="Helical" evidence="5">
    <location>
        <begin position="72"/>
        <end position="91"/>
    </location>
</feature>
<feature type="transmembrane region" description="Helical" evidence="5">
    <location>
        <begin position="207"/>
        <end position="229"/>
    </location>
</feature>
<keyword evidence="3 5" id="KW-1133">Transmembrane helix</keyword>
<comment type="subcellular location">
    <subcellularLocation>
        <location evidence="1">Membrane</location>
        <topology evidence="1">Multi-pass membrane protein</topology>
    </subcellularLocation>
</comment>
<reference evidence="7 8" key="1">
    <citation type="journal article" date="2016" name="Nat. Commun.">
        <title>Thousands of microbial genomes shed light on interconnected biogeochemical processes in an aquifer system.</title>
        <authorList>
            <person name="Anantharaman K."/>
            <person name="Brown C.T."/>
            <person name="Hug L.A."/>
            <person name="Sharon I."/>
            <person name="Castelle C.J."/>
            <person name="Probst A.J."/>
            <person name="Thomas B.C."/>
            <person name="Singh A."/>
            <person name="Wilkins M.J."/>
            <person name="Karaoz U."/>
            <person name="Brodie E.L."/>
            <person name="Williams K.H."/>
            <person name="Hubbard S.S."/>
            <person name="Banfield J.F."/>
        </authorList>
    </citation>
    <scope>NUCLEOTIDE SEQUENCE [LARGE SCALE GENOMIC DNA]</scope>
</reference>
<evidence type="ECO:0000313" key="8">
    <source>
        <dbReference type="Proteomes" id="UP000176603"/>
    </source>
</evidence>
<feature type="transmembrane region" description="Helical" evidence="5">
    <location>
        <begin position="236"/>
        <end position="259"/>
    </location>
</feature>
<keyword evidence="2 5" id="KW-0812">Transmembrane</keyword>
<feature type="domain" description="Sodium/calcium exchanger membrane region" evidence="6">
    <location>
        <begin position="172"/>
        <end position="313"/>
    </location>
</feature>
<feature type="transmembrane region" description="Helical" evidence="5">
    <location>
        <begin position="297"/>
        <end position="315"/>
    </location>
</feature>
<dbReference type="NCBIfam" id="TIGR00367">
    <property type="entry name" value="calcium/sodium antiporter"/>
    <property type="match status" value="1"/>
</dbReference>
<dbReference type="PANTHER" id="PTHR10846">
    <property type="entry name" value="SODIUM/POTASSIUM/CALCIUM EXCHANGER"/>
    <property type="match status" value="1"/>
</dbReference>
<organism evidence="7 8">
    <name type="scientific">Candidatus Uhrbacteria bacterium RIFCSPHIGHO2_12_FULL_60_25</name>
    <dbReference type="NCBI Taxonomy" id="1802399"/>
    <lineage>
        <taxon>Bacteria</taxon>
        <taxon>Candidatus Uhriibacteriota</taxon>
    </lineage>
</organism>
<feature type="domain" description="Sodium/calcium exchanger membrane region" evidence="6">
    <location>
        <begin position="3"/>
        <end position="149"/>
    </location>
</feature>
<dbReference type="GO" id="GO:0005886">
    <property type="term" value="C:plasma membrane"/>
    <property type="evidence" value="ECO:0007669"/>
    <property type="project" value="TreeGrafter"/>
</dbReference>
<evidence type="ECO:0000256" key="2">
    <source>
        <dbReference type="ARBA" id="ARBA00022692"/>
    </source>
</evidence>
<evidence type="ECO:0000256" key="5">
    <source>
        <dbReference type="SAM" id="Phobius"/>
    </source>
</evidence>
<dbReference type="PANTHER" id="PTHR10846:SF8">
    <property type="entry name" value="INNER MEMBRANE PROTEIN YRBG"/>
    <property type="match status" value="1"/>
</dbReference>
<feature type="transmembrane region" description="Helical" evidence="5">
    <location>
        <begin position="130"/>
        <end position="149"/>
    </location>
</feature>
<dbReference type="GO" id="GO:0008273">
    <property type="term" value="F:calcium, potassium:sodium antiporter activity"/>
    <property type="evidence" value="ECO:0007669"/>
    <property type="project" value="TreeGrafter"/>
</dbReference>
<evidence type="ECO:0000259" key="6">
    <source>
        <dbReference type="Pfam" id="PF01699"/>
    </source>
</evidence>
<evidence type="ECO:0000256" key="3">
    <source>
        <dbReference type="ARBA" id="ARBA00022989"/>
    </source>
</evidence>
<comment type="caution">
    <text evidence="7">The sequence shown here is derived from an EMBL/GenBank/DDBJ whole genome shotgun (WGS) entry which is preliminary data.</text>
</comment>
<dbReference type="GO" id="GO:0005262">
    <property type="term" value="F:calcium channel activity"/>
    <property type="evidence" value="ECO:0007669"/>
    <property type="project" value="TreeGrafter"/>
</dbReference>
<dbReference type="STRING" id="1802399.A3E39_02635"/>
<name>A0A1F7UKV8_9BACT</name>
<dbReference type="Pfam" id="PF01699">
    <property type="entry name" value="Na_Ca_ex"/>
    <property type="match status" value="2"/>
</dbReference>
<sequence length="317" mass="33660">MQSLLLLVAGIFVLAKSAGWLIDGALIIGRRYRLSPLFLGLTIVAAGTSAPEFAVNITAAARGLTGLSVGNVLGSNIANILLVLGIGALIYPIHVIRATVRIGIPLTLFATVFVLLLGQEHWGDPAAFQGIARLEGVMLLFGFPLYAFYEYGIGREARVSTESRLQDGFSLALIAVLAGIIGLAVSANLIVNAAGSIIARFNLSQELVGITLVAIGTSLPELATTVTAVMKRNHQLVVGNIIGSNLFNLLAVLGVSSIVNPLPFDNAQFEDLIFVGAASFVLWLVLAVQPRPALRRLHGVMFLVLYVTYLSYVAWRG</sequence>
<protein>
    <recommendedName>
        <fullName evidence="6">Sodium/calcium exchanger membrane region domain-containing protein</fullName>
    </recommendedName>
</protein>
<dbReference type="InterPro" id="IPR004481">
    <property type="entry name" value="K/Na/Ca-exchanger"/>
</dbReference>
<evidence type="ECO:0000313" key="7">
    <source>
        <dbReference type="EMBL" id="OGL78374.1"/>
    </source>
</evidence>
<dbReference type="InterPro" id="IPR044880">
    <property type="entry name" value="NCX_ion-bd_dom_sf"/>
</dbReference>
<feature type="transmembrane region" description="Helical" evidence="5">
    <location>
        <begin position="98"/>
        <end position="118"/>
    </location>
</feature>
<gene>
    <name evidence="7" type="ORF">A3E39_02635</name>
</gene>
<proteinExistence type="predicted"/>
<keyword evidence="4 5" id="KW-0472">Membrane</keyword>
<dbReference type="InterPro" id="IPR004837">
    <property type="entry name" value="NaCa_Exmemb"/>
</dbReference>
<dbReference type="Gene3D" id="1.20.1420.30">
    <property type="entry name" value="NCX, central ion-binding region"/>
    <property type="match status" value="1"/>
</dbReference>